<name>A0A0V1KCF3_9BILA</name>
<protein>
    <submittedName>
        <fullName evidence="1">Uncharacterized protein</fullName>
    </submittedName>
</protein>
<gene>
    <name evidence="1" type="ORF">T02_6088</name>
</gene>
<keyword evidence="2" id="KW-1185">Reference proteome</keyword>
<evidence type="ECO:0000313" key="1">
    <source>
        <dbReference type="EMBL" id="KRZ44533.1"/>
    </source>
</evidence>
<dbReference type="EMBL" id="JYDW01003518">
    <property type="protein sequence ID" value="KRZ44533.1"/>
    <property type="molecule type" value="Genomic_DNA"/>
</dbReference>
<proteinExistence type="predicted"/>
<evidence type="ECO:0000313" key="2">
    <source>
        <dbReference type="Proteomes" id="UP000054721"/>
    </source>
</evidence>
<accession>A0A0V1KCF3</accession>
<dbReference type="AlphaFoldDB" id="A0A0V1KCF3"/>
<organism evidence="1 2">
    <name type="scientific">Trichinella nativa</name>
    <dbReference type="NCBI Taxonomy" id="6335"/>
    <lineage>
        <taxon>Eukaryota</taxon>
        <taxon>Metazoa</taxon>
        <taxon>Ecdysozoa</taxon>
        <taxon>Nematoda</taxon>
        <taxon>Enoplea</taxon>
        <taxon>Dorylaimia</taxon>
        <taxon>Trichinellida</taxon>
        <taxon>Trichinellidae</taxon>
        <taxon>Trichinella</taxon>
    </lineage>
</organism>
<reference evidence="1 2" key="1">
    <citation type="submission" date="2015-05" db="EMBL/GenBank/DDBJ databases">
        <title>Evolution of Trichinella species and genotypes.</title>
        <authorList>
            <person name="Korhonen P.K."/>
            <person name="Edoardo P."/>
            <person name="Giuseppe L.R."/>
            <person name="Gasser R.B."/>
        </authorList>
    </citation>
    <scope>NUCLEOTIDE SEQUENCE [LARGE SCALE GENOMIC DNA]</scope>
    <source>
        <strain evidence="1">ISS10</strain>
    </source>
</reference>
<sequence>MDLEDIILSENTQDSFCKTHETQEEGRPKCGYFISS</sequence>
<comment type="caution">
    <text evidence="1">The sequence shown here is derived from an EMBL/GenBank/DDBJ whole genome shotgun (WGS) entry which is preliminary data.</text>
</comment>
<dbReference type="Proteomes" id="UP000054721">
    <property type="component" value="Unassembled WGS sequence"/>
</dbReference>